<comment type="caution">
    <text evidence="3">The sequence shown here is derived from an EMBL/GenBank/DDBJ whole genome shotgun (WGS) entry which is preliminary data.</text>
</comment>
<dbReference type="InterPro" id="IPR015330">
    <property type="entry name" value="DNA_primase/pol_bifunc_N"/>
</dbReference>
<accession>A0A077MBR5</accession>
<dbReference type="OrthoDB" id="3218228at2"/>
<name>A0A077MBR5_9MICO</name>
<feature type="domain" description="DNA primase/polymerase bifunctional N-terminal" evidence="2">
    <location>
        <begin position="24"/>
        <end position="191"/>
    </location>
</feature>
<dbReference type="CDD" id="cd04859">
    <property type="entry name" value="Prim_Pol"/>
    <property type="match status" value="1"/>
</dbReference>
<dbReference type="SMART" id="SM00942">
    <property type="entry name" value="PriCT_1"/>
    <property type="match status" value="1"/>
</dbReference>
<dbReference type="AlphaFoldDB" id="A0A077MBR5"/>
<dbReference type="Pfam" id="PF08708">
    <property type="entry name" value="PriCT_1"/>
    <property type="match status" value="1"/>
</dbReference>
<evidence type="ECO:0000259" key="2">
    <source>
        <dbReference type="SMART" id="SM00943"/>
    </source>
</evidence>
<evidence type="ECO:0008006" key="5">
    <source>
        <dbReference type="Google" id="ProtNLM"/>
    </source>
</evidence>
<keyword evidence="4" id="KW-1185">Reference proteome</keyword>
<evidence type="ECO:0000313" key="3">
    <source>
        <dbReference type="EMBL" id="CCI52302.1"/>
    </source>
</evidence>
<feature type="domain" description="Primase C-terminal 1" evidence="1">
    <location>
        <begin position="214"/>
        <end position="277"/>
    </location>
</feature>
<dbReference type="EMBL" id="CAJC01000065">
    <property type="protein sequence ID" value="CCI52302.1"/>
    <property type="molecule type" value="Genomic_DNA"/>
</dbReference>
<sequence>MPDPFDVLAALIRVDRSPNLALAAQSLAAAGVPVFPCLVEGKRPLTRRGFLDASSDPEQVAAWWSRTPNANIGIPTGAASGVVVVDVDVHGPHDGRAAYQRATEAGLVDGAGLLVRTPTGGAHVYFPATPGSEQRSWQAAAAGVDFRGDGGYIIAPPSRRIIDGNVKLYEVADIAAHSVGAVDAARLRDFLDPRPVAPPRPSSGSMDMESKRLAAWVAGRGEGERNRGLFWAACRLAENGVSAADALDALGAAAQSAGLGDREIATTVRSAYRAIQPASETASDGRSRNVGRWFGRSASPPSAAFGRAGL</sequence>
<dbReference type="SMART" id="SM00943">
    <property type="entry name" value="Prim-Pol"/>
    <property type="match status" value="1"/>
</dbReference>
<evidence type="ECO:0000313" key="4">
    <source>
        <dbReference type="Proteomes" id="UP000035720"/>
    </source>
</evidence>
<dbReference type="Pfam" id="PF09250">
    <property type="entry name" value="Prim-Pol"/>
    <property type="match status" value="1"/>
</dbReference>
<evidence type="ECO:0000259" key="1">
    <source>
        <dbReference type="SMART" id="SM00942"/>
    </source>
</evidence>
<dbReference type="SUPFAM" id="SSF56747">
    <property type="entry name" value="Prim-pol domain"/>
    <property type="match status" value="1"/>
</dbReference>
<dbReference type="InterPro" id="IPR014820">
    <property type="entry name" value="PriCT_1"/>
</dbReference>
<organism evidence="3 4">
    <name type="scientific">Nostocoides jenkinsii Ben 74</name>
    <dbReference type="NCBI Taxonomy" id="1193518"/>
    <lineage>
        <taxon>Bacteria</taxon>
        <taxon>Bacillati</taxon>
        <taxon>Actinomycetota</taxon>
        <taxon>Actinomycetes</taxon>
        <taxon>Micrococcales</taxon>
        <taxon>Intrasporangiaceae</taxon>
        <taxon>Nostocoides</taxon>
    </lineage>
</organism>
<proteinExistence type="predicted"/>
<dbReference type="Proteomes" id="UP000035720">
    <property type="component" value="Unassembled WGS sequence"/>
</dbReference>
<dbReference type="STRING" id="1193518.BN13_1570012"/>
<reference evidence="3 4" key="1">
    <citation type="journal article" date="2013" name="ISME J.">
        <title>A metabolic model for members of the genus Tetrasphaera involved in enhanced biological phosphorus removal.</title>
        <authorList>
            <person name="Kristiansen R."/>
            <person name="Nguyen H.T.T."/>
            <person name="Saunders A.M."/>
            <person name="Nielsen J.L."/>
            <person name="Wimmer R."/>
            <person name="Le V.Q."/>
            <person name="McIlroy S.J."/>
            <person name="Petrovski S."/>
            <person name="Seviour R.J."/>
            <person name="Calteau A."/>
            <person name="Nielsen K.L."/>
            <person name="Nielsen P.H."/>
        </authorList>
    </citation>
    <scope>NUCLEOTIDE SEQUENCE [LARGE SCALE GENOMIC DNA]</scope>
    <source>
        <strain evidence="3 4">Ben 74</strain>
    </source>
</reference>
<gene>
    <name evidence="3" type="ORF">BN13_1570012</name>
</gene>
<protein>
    <recommendedName>
        <fullName evidence="5">DNA primase</fullName>
    </recommendedName>
</protein>
<dbReference type="RefSeq" id="WP_048549360.1">
    <property type="nucleotide sequence ID" value="NZ_HF571038.1"/>
</dbReference>